<evidence type="ECO:0000256" key="1">
    <source>
        <dbReference type="ARBA" id="ARBA00001974"/>
    </source>
</evidence>
<dbReference type="PANTHER" id="PTHR11552">
    <property type="entry name" value="GLUCOSE-METHANOL-CHOLINE GMC OXIDOREDUCTASE"/>
    <property type="match status" value="1"/>
</dbReference>
<dbReference type="SUPFAM" id="SSF54373">
    <property type="entry name" value="FAD-linked reductases, C-terminal domain"/>
    <property type="match status" value="1"/>
</dbReference>
<evidence type="ECO:0000313" key="8">
    <source>
        <dbReference type="Proteomes" id="UP001548189"/>
    </source>
</evidence>
<dbReference type="SUPFAM" id="SSF51905">
    <property type="entry name" value="FAD/NAD(P)-binding domain"/>
    <property type="match status" value="1"/>
</dbReference>
<dbReference type="InterPro" id="IPR007867">
    <property type="entry name" value="GMC_OxRtase_C"/>
</dbReference>
<dbReference type="Gene3D" id="3.30.410.40">
    <property type="match status" value="1"/>
</dbReference>
<keyword evidence="8" id="KW-1185">Reference proteome</keyword>
<name>A0ABV2BWU6_9GAMM</name>
<dbReference type="InterPro" id="IPR036188">
    <property type="entry name" value="FAD/NAD-bd_sf"/>
</dbReference>
<organism evidence="7 8">
    <name type="scientific">Aliikangiella maris</name>
    <dbReference type="NCBI Taxonomy" id="3162458"/>
    <lineage>
        <taxon>Bacteria</taxon>
        <taxon>Pseudomonadati</taxon>
        <taxon>Pseudomonadota</taxon>
        <taxon>Gammaproteobacteria</taxon>
        <taxon>Oceanospirillales</taxon>
        <taxon>Pleioneaceae</taxon>
        <taxon>Aliikangiella</taxon>
    </lineage>
</organism>
<dbReference type="InterPro" id="IPR012132">
    <property type="entry name" value="GMC_OxRdtase"/>
</dbReference>
<reference evidence="7 8" key="1">
    <citation type="submission" date="2024-06" db="EMBL/GenBank/DDBJ databases">
        <authorList>
            <person name="Li F."/>
        </authorList>
    </citation>
    <scope>NUCLEOTIDE SEQUENCE [LARGE SCALE GENOMIC DNA]</scope>
    <source>
        <strain evidence="7 8">GXAS 311</strain>
    </source>
</reference>
<dbReference type="Proteomes" id="UP001548189">
    <property type="component" value="Unassembled WGS sequence"/>
</dbReference>
<dbReference type="PANTHER" id="PTHR11552:SF147">
    <property type="entry name" value="CHOLINE DEHYDROGENASE, MITOCHONDRIAL"/>
    <property type="match status" value="1"/>
</dbReference>
<comment type="similarity">
    <text evidence="2">Belongs to the GMC oxidoreductase family.</text>
</comment>
<protein>
    <submittedName>
        <fullName evidence="7">GMC family oxidoreductase N-terminal domain-containing protein</fullName>
    </submittedName>
</protein>
<gene>
    <name evidence="7" type="ORF">ABVT43_14095</name>
</gene>
<dbReference type="InterPro" id="IPR000172">
    <property type="entry name" value="GMC_OxRdtase_N"/>
</dbReference>
<dbReference type="EMBL" id="JBEVCJ010000019">
    <property type="protein sequence ID" value="MET1256268.1"/>
    <property type="molecule type" value="Genomic_DNA"/>
</dbReference>
<evidence type="ECO:0000259" key="6">
    <source>
        <dbReference type="Pfam" id="PF05199"/>
    </source>
</evidence>
<feature type="domain" description="Glucose-methanol-choline oxidoreductase N-terminal" evidence="5">
    <location>
        <begin position="13"/>
        <end position="323"/>
    </location>
</feature>
<evidence type="ECO:0000259" key="5">
    <source>
        <dbReference type="Pfam" id="PF00732"/>
    </source>
</evidence>
<evidence type="ECO:0000313" key="7">
    <source>
        <dbReference type="EMBL" id="MET1256268.1"/>
    </source>
</evidence>
<dbReference type="RefSeq" id="WP_353896855.1">
    <property type="nucleotide sequence ID" value="NZ_JBEVCJ010000019.1"/>
</dbReference>
<dbReference type="Pfam" id="PF00732">
    <property type="entry name" value="GMC_oxred_N"/>
    <property type="match status" value="1"/>
</dbReference>
<proteinExistence type="inferred from homology"/>
<dbReference type="PIRSF" id="PIRSF000137">
    <property type="entry name" value="Alcohol_oxidase"/>
    <property type="match status" value="1"/>
</dbReference>
<comment type="cofactor">
    <cofactor evidence="1">
        <name>FAD</name>
        <dbReference type="ChEBI" id="CHEBI:57692"/>
    </cofactor>
</comment>
<evidence type="ECO:0000256" key="2">
    <source>
        <dbReference type="ARBA" id="ARBA00010790"/>
    </source>
</evidence>
<evidence type="ECO:0000256" key="3">
    <source>
        <dbReference type="ARBA" id="ARBA00022630"/>
    </source>
</evidence>
<evidence type="ECO:0000256" key="4">
    <source>
        <dbReference type="ARBA" id="ARBA00022827"/>
    </source>
</evidence>
<accession>A0ABV2BWU6</accession>
<comment type="caution">
    <text evidence="7">The sequence shown here is derived from an EMBL/GenBank/DDBJ whole genome shotgun (WGS) entry which is preliminary data.</text>
</comment>
<dbReference type="Pfam" id="PF05199">
    <property type="entry name" value="GMC_oxred_C"/>
    <property type="match status" value="1"/>
</dbReference>
<keyword evidence="4" id="KW-0274">FAD</keyword>
<keyword evidence="3" id="KW-0285">Flavoprotein</keyword>
<dbReference type="Gene3D" id="3.50.50.60">
    <property type="entry name" value="FAD/NAD(P)-binding domain"/>
    <property type="match status" value="1"/>
</dbReference>
<feature type="domain" description="Glucose-methanol-choline oxidoreductase C-terminal" evidence="6">
    <location>
        <begin position="394"/>
        <end position="530"/>
    </location>
</feature>
<sequence length="543" mass="59497">MDISVNQNSVTEYDYIIIGGGSAGCVAAARLSANPAKKVLLIEAGGASDVNHQSSPLRDASRLVLEGYNWDYTANIRDKHLNIESFTEFKNQLTQNSSSKKIFNYRLGKVMGGSSAVNGAVALRAFPSDFALWEQQIGKQWSWESVLPWYKQLEHDLDFAEHQLHGSQGPMRLRRPQPEEIHPLDATFADISVKQGLNYVDDLNIGEAPGVGLVPSNVAPNAERIDVYRAYLEPLKSRENLSVITDALVDKVKLENQQVIGITIKVDDKEYYLQSSEVVLSAGAIGSAAVLQRSGIGDPDHLGALNIPLNQALPGVGKNLQDHSSLVVWSVPKPGVCQSGMPWRQFATRSQSGVDQQTDIQIGLLNSIDSTTVPGFQDIAHPALVGISVMLMRPQARGKISIQSTNPQQRPLIYLPIAQDQQDILRMVAGVRNIWQTLQAPTIRQYLQETLFWSETIINNDKVMQTVVSNLINPGWHASGTLKMGRKEDPDAVTDENGCVHGINGLTVLDASVFPAIPSMPTNLTTIMVAEKLSDQLIQRSQS</sequence>